<feature type="transmembrane region" description="Helical" evidence="2">
    <location>
        <begin position="451"/>
        <end position="471"/>
    </location>
</feature>
<dbReference type="AlphaFoldDB" id="A0A067NVG5"/>
<dbReference type="HOGENOM" id="CLU_027667_0_0_1"/>
<dbReference type="EMBL" id="KL198008">
    <property type="protein sequence ID" value="KDQ27611.1"/>
    <property type="molecule type" value="Genomic_DNA"/>
</dbReference>
<dbReference type="Proteomes" id="UP000027073">
    <property type="component" value="Unassembled WGS sequence"/>
</dbReference>
<feature type="region of interest" description="Disordered" evidence="1">
    <location>
        <begin position="1"/>
        <end position="93"/>
    </location>
</feature>
<evidence type="ECO:0000256" key="2">
    <source>
        <dbReference type="SAM" id="Phobius"/>
    </source>
</evidence>
<keyword evidence="2" id="KW-1133">Transmembrane helix</keyword>
<accession>A0A067NVG5</accession>
<dbReference type="OrthoDB" id="2657661at2759"/>
<feature type="compositionally biased region" description="Polar residues" evidence="1">
    <location>
        <begin position="10"/>
        <end position="21"/>
    </location>
</feature>
<evidence type="ECO:0000313" key="4">
    <source>
        <dbReference type="Proteomes" id="UP000027073"/>
    </source>
</evidence>
<reference evidence="4" key="1">
    <citation type="journal article" date="2014" name="Proc. Natl. Acad. Sci. U.S.A.">
        <title>Extensive sampling of basidiomycete genomes demonstrates inadequacy of the white-rot/brown-rot paradigm for wood decay fungi.</title>
        <authorList>
            <person name="Riley R."/>
            <person name="Salamov A.A."/>
            <person name="Brown D.W."/>
            <person name="Nagy L.G."/>
            <person name="Floudas D."/>
            <person name="Held B.W."/>
            <person name="Levasseur A."/>
            <person name="Lombard V."/>
            <person name="Morin E."/>
            <person name="Otillar R."/>
            <person name="Lindquist E.A."/>
            <person name="Sun H."/>
            <person name="LaButti K.M."/>
            <person name="Schmutz J."/>
            <person name="Jabbour D."/>
            <person name="Luo H."/>
            <person name="Baker S.E."/>
            <person name="Pisabarro A.G."/>
            <person name="Walton J.D."/>
            <person name="Blanchette R.A."/>
            <person name="Henrissat B."/>
            <person name="Martin F."/>
            <person name="Cullen D."/>
            <person name="Hibbett D.S."/>
            <person name="Grigoriev I.V."/>
        </authorList>
    </citation>
    <scope>NUCLEOTIDE SEQUENCE [LARGE SCALE GENOMIC DNA]</scope>
    <source>
        <strain evidence="4">PC15</strain>
    </source>
</reference>
<evidence type="ECO:0000256" key="1">
    <source>
        <dbReference type="SAM" id="MobiDB-lite"/>
    </source>
</evidence>
<protein>
    <recommendedName>
        <fullName evidence="5">WW domain-containing protein</fullName>
    </recommendedName>
</protein>
<gene>
    <name evidence="3" type="ORF">PLEOSDRAFT_158511</name>
</gene>
<feature type="transmembrane region" description="Helical" evidence="2">
    <location>
        <begin position="483"/>
        <end position="505"/>
    </location>
</feature>
<sequence length="544" mass="60223">MAPFFRNRCNETSESSGTGIKSNACDERRAGFVASQDVAALPQTTQTDRDLEAGACPNDAPPVPTSAHPTADLPLSSPQLGDQTADPPTTGPNPPMLCSSYPEFLPIPPRYFKRSGTVPRVHHDIKIPPLSIRMTDDAPVGWTRYEHPKGPTYFHHESKNILTNTLLGTSANLDTISRFITSFESFVSDNRIHLDPSSELVFALSESGKSAGRCGYYLVDHQNRTVFWLDEFNAAYLPDWRDVPGVMADAHIRRPDPNIAWLVANLVCQDTNSRLCTGERVRHFAYLQCLLLPVRRHCEYFPHTREVTQGLVDELRDIITYTLGDVSTYPLSVIEFTTDELKTMLDIVAAAETQVKKLAPASFATLSRLMYLRGFCSAYLADQPSARSARSQTMYDGSTGRSYFSMLSHLLHFGGPQAYLRVLGGAYVDRMVNATHVNQVVSRLTVEWQDFILIATVLLNANVALLAIQSVDNGNSHGIRSPIQIASYMSIASSIGSIIAGLLLVRQNRSKGPASPLRLLSNHSFNLQLMALTYTLPWNFLMLS</sequence>
<dbReference type="InParanoid" id="A0A067NVG5"/>
<organism evidence="3 4">
    <name type="scientific">Pleurotus ostreatus (strain PC15)</name>
    <name type="common">Oyster mushroom</name>
    <dbReference type="NCBI Taxonomy" id="1137138"/>
    <lineage>
        <taxon>Eukaryota</taxon>
        <taxon>Fungi</taxon>
        <taxon>Dikarya</taxon>
        <taxon>Basidiomycota</taxon>
        <taxon>Agaricomycotina</taxon>
        <taxon>Agaricomycetes</taxon>
        <taxon>Agaricomycetidae</taxon>
        <taxon>Agaricales</taxon>
        <taxon>Pleurotineae</taxon>
        <taxon>Pleurotaceae</taxon>
        <taxon>Pleurotus</taxon>
    </lineage>
</organism>
<proteinExistence type="predicted"/>
<dbReference type="VEuPathDB" id="FungiDB:PLEOSDRAFT_158511"/>
<keyword evidence="2" id="KW-0472">Membrane</keyword>
<name>A0A067NVG5_PLEO1</name>
<evidence type="ECO:0000313" key="3">
    <source>
        <dbReference type="EMBL" id="KDQ27611.1"/>
    </source>
</evidence>
<evidence type="ECO:0008006" key="5">
    <source>
        <dbReference type="Google" id="ProtNLM"/>
    </source>
</evidence>
<keyword evidence="2" id="KW-0812">Transmembrane</keyword>